<keyword evidence="2" id="KW-1133">Transmembrane helix</keyword>
<dbReference type="EMBL" id="SACL01000019">
    <property type="protein sequence ID" value="RVT89562.1"/>
    <property type="molecule type" value="Genomic_DNA"/>
</dbReference>
<feature type="transmembrane region" description="Helical" evidence="2">
    <location>
        <begin position="78"/>
        <end position="97"/>
    </location>
</feature>
<keyword evidence="4" id="KW-1185">Reference proteome</keyword>
<dbReference type="InterPro" id="IPR018666">
    <property type="entry name" value="DUF2125"/>
</dbReference>
<dbReference type="AlphaFoldDB" id="A0A437LW09"/>
<reference evidence="3 4" key="1">
    <citation type="submission" date="2019-01" db="EMBL/GenBank/DDBJ databases">
        <authorList>
            <person name="Chen W.-M."/>
        </authorList>
    </citation>
    <scope>NUCLEOTIDE SEQUENCE [LARGE SCALE GENOMIC DNA]</scope>
    <source>
        <strain evidence="3 4">CCP-6</strain>
    </source>
</reference>
<comment type="caution">
    <text evidence="3">The sequence shown here is derived from an EMBL/GenBank/DDBJ whole genome shotgun (WGS) entry which is preliminary data.</text>
</comment>
<accession>A0A437LW09</accession>
<name>A0A437LW09_9PROT</name>
<feature type="region of interest" description="Disordered" evidence="1">
    <location>
        <begin position="1"/>
        <end position="49"/>
    </location>
</feature>
<dbReference type="OrthoDB" id="8478166at2"/>
<sequence>MARPQAETAVIAAQHGRLGRDIGEAGPPDQRPIGEDEHGRSGISPGASGAYTLGMTRPQMPQPPEVRPLPVRRRASRLWWALPLLVAALLALHTGLWRGATSAMQQGFEDWAAQRRAQGWVITHATPQRGGWPFSATLILPDMQLARSAPPAFRWQAEAVELRLTPTEWGRIVVAPRGRQRLGVARGEIPFAADRLELTLPLERGPIPREAELEVERLRLNSPWGPFEMRRGRLSAQTRLTATESEPVLALDGTAEDILLPRNGPGALGNTLARLALEGSLSGPLPPVRHLRERAEAWRDAGGTLEIRHLDGQWGPVGLALTGTGTLDDALQPMGAGQLRVTGAGEALDALAALGWIQRNAVTAGRALAVMLSRPGADGGAPVLELPFTVQERRLALSHMRLGRMPEIAWPAPPPEPDAARDPSLPSRD</sequence>
<feature type="region of interest" description="Disordered" evidence="1">
    <location>
        <begin position="408"/>
        <end position="429"/>
    </location>
</feature>
<evidence type="ECO:0000313" key="3">
    <source>
        <dbReference type="EMBL" id="RVT89562.1"/>
    </source>
</evidence>
<keyword evidence="2" id="KW-0472">Membrane</keyword>
<proteinExistence type="predicted"/>
<evidence type="ECO:0000256" key="1">
    <source>
        <dbReference type="SAM" id="MobiDB-lite"/>
    </source>
</evidence>
<dbReference type="Pfam" id="PF09898">
    <property type="entry name" value="DUF2125"/>
    <property type="match status" value="1"/>
</dbReference>
<gene>
    <name evidence="3" type="ORF">EOD42_25335</name>
</gene>
<evidence type="ECO:0000313" key="4">
    <source>
        <dbReference type="Proteomes" id="UP000282957"/>
    </source>
</evidence>
<keyword evidence="2" id="KW-0812">Transmembrane</keyword>
<protein>
    <submittedName>
        <fullName evidence="3">DUF2125 domain-containing protein</fullName>
    </submittedName>
</protein>
<organism evidence="3 4">
    <name type="scientific">Rhodovarius crocodyli</name>
    <dbReference type="NCBI Taxonomy" id="1979269"/>
    <lineage>
        <taxon>Bacteria</taxon>
        <taxon>Pseudomonadati</taxon>
        <taxon>Pseudomonadota</taxon>
        <taxon>Alphaproteobacteria</taxon>
        <taxon>Acetobacterales</taxon>
        <taxon>Roseomonadaceae</taxon>
        <taxon>Rhodovarius</taxon>
    </lineage>
</organism>
<evidence type="ECO:0000256" key="2">
    <source>
        <dbReference type="SAM" id="Phobius"/>
    </source>
</evidence>
<dbReference type="Proteomes" id="UP000282957">
    <property type="component" value="Unassembled WGS sequence"/>
</dbReference>